<keyword evidence="3" id="KW-1185">Reference proteome</keyword>
<organism evidence="2 3">
    <name type="scientific">Eumeta variegata</name>
    <name type="common">Bagworm moth</name>
    <name type="synonym">Eumeta japonica</name>
    <dbReference type="NCBI Taxonomy" id="151549"/>
    <lineage>
        <taxon>Eukaryota</taxon>
        <taxon>Metazoa</taxon>
        <taxon>Ecdysozoa</taxon>
        <taxon>Arthropoda</taxon>
        <taxon>Hexapoda</taxon>
        <taxon>Insecta</taxon>
        <taxon>Pterygota</taxon>
        <taxon>Neoptera</taxon>
        <taxon>Endopterygota</taxon>
        <taxon>Lepidoptera</taxon>
        <taxon>Glossata</taxon>
        <taxon>Ditrysia</taxon>
        <taxon>Tineoidea</taxon>
        <taxon>Psychidae</taxon>
        <taxon>Oiketicinae</taxon>
        <taxon>Eumeta</taxon>
    </lineage>
</organism>
<dbReference type="GO" id="GO:0005548">
    <property type="term" value="F:phospholipid transporter activity"/>
    <property type="evidence" value="ECO:0007669"/>
    <property type="project" value="InterPro"/>
</dbReference>
<dbReference type="InterPro" id="IPR039988">
    <property type="entry name" value="MTTP"/>
</dbReference>
<evidence type="ECO:0000313" key="2">
    <source>
        <dbReference type="EMBL" id="GBP46681.1"/>
    </source>
</evidence>
<dbReference type="InterPro" id="IPR011030">
    <property type="entry name" value="Lipovitellin_superhlx_dom"/>
</dbReference>
<proteinExistence type="predicted"/>
<sequence>MRQCDWSSAGSAAILVPNSRRIMRYELGAPGHAPRLVFAEELHEVRVAPELPLGLRARAWHRLEALDPSSVATATTAALSAATLLDALRIAEEEQARPLRAYRLQPSHIAHVSNASLHDKREMEEAVADVEEAEEGTVAAARAHLRLVAVLRAVPAATLNTLLERTAQHRPHRLGALLDAVAGANTPTAHTVAAAFLQLGADAPLPLAERYLAALPAARPPHEAVAMDVLRLAENERTPSQLAQAARLSVGAMAAYAESPLAVSLIGGLSRLLAKCSDAECRALLIRALGNSRREEVLSILLDYAASVEPAPAAAALHALLTLSRHLRLPDLDRIANIALGLDIPRPLHVRAVAIDALLSGAAMVAEHRELSVLPPIIYRFWKELEVRGPAVLRHTTWTRLELLAEQNDAARVFLKEALWMRSNLGVWTANIERMAASGTVRRALGGAVAECPLWLESTQLVLGGALRRGAVAVRASKLKTLCDILELEVTTQGLQNIVGGGDFDSDDDDNDGDVNLELEAEGPSAWLAVSIAGERWRPLTLFQSQAELLGHVWAGTASEPVTVVAIARAFHAAPPAMLPLLTGGTLIWEARSALALRLDAQLQVSLWNRVAQTLVELRAGGAVELKLETHTVGLVLRAEGTGGAEPALDVDANIDFYDRPTLCVMPQLQTLLTVERGGQAGVMLYDVSGHRRDDKTERARVIKIYIKATAPATLLYVGMNGVGVELLRSLGLFVVHQLGTPTGESLEMPSKKDNRAKHSSLKMHAATFAAISTTIAVPLTDFGKKREFD</sequence>
<dbReference type="Proteomes" id="UP000299102">
    <property type="component" value="Unassembled WGS sequence"/>
</dbReference>
<dbReference type="Gene3D" id="1.25.10.20">
    <property type="entry name" value="Vitellinogen, superhelical"/>
    <property type="match status" value="1"/>
</dbReference>
<dbReference type="InterPro" id="IPR001747">
    <property type="entry name" value="Vitellogenin_N"/>
</dbReference>
<evidence type="ECO:0000259" key="1">
    <source>
        <dbReference type="Pfam" id="PF01347"/>
    </source>
</evidence>
<dbReference type="GO" id="GO:0005794">
    <property type="term" value="C:Golgi apparatus"/>
    <property type="evidence" value="ECO:0007669"/>
    <property type="project" value="TreeGrafter"/>
</dbReference>
<protein>
    <recommendedName>
        <fullName evidence="1">Vitellogenin domain-containing protein</fullName>
    </recommendedName>
</protein>
<dbReference type="EMBL" id="BGZK01000488">
    <property type="protein sequence ID" value="GBP46681.1"/>
    <property type="molecule type" value="Genomic_DNA"/>
</dbReference>
<dbReference type="Pfam" id="PF01347">
    <property type="entry name" value="Vitellogenin_N"/>
    <property type="match status" value="1"/>
</dbReference>
<feature type="domain" description="Vitellogenin" evidence="1">
    <location>
        <begin position="123"/>
        <end position="338"/>
    </location>
</feature>
<reference evidence="2 3" key="1">
    <citation type="journal article" date="2019" name="Commun. Biol.">
        <title>The bagworm genome reveals a unique fibroin gene that provides high tensile strength.</title>
        <authorList>
            <person name="Kono N."/>
            <person name="Nakamura H."/>
            <person name="Ohtoshi R."/>
            <person name="Tomita M."/>
            <person name="Numata K."/>
            <person name="Arakawa K."/>
        </authorList>
    </citation>
    <scope>NUCLEOTIDE SEQUENCE [LARGE SCALE GENOMIC DNA]</scope>
</reference>
<comment type="caution">
    <text evidence="2">The sequence shown here is derived from an EMBL/GenBank/DDBJ whole genome shotgun (WGS) entry which is preliminary data.</text>
</comment>
<evidence type="ECO:0000313" key="3">
    <source>
        <dbReference type="Proteomes" id="UP000299102"/>
    </source>
</evidence>
<dbReference type="GO" id="GO:0016323">
    <property type="term" value="C:basolateral plasma membrane"/>
    <property type="evidence" value="ECO:0007669"/>
    <property type="project" value="TreeGrafter"/>
</dbReference>
<dbReference type="PANTHER" id="PTHR13024:SF0">
    <property type="entry name" value="MICROSOMAL TRIACYLGLYCEROL TRANSFER PROTEIN"/>
    <property type="match status" value="1"/>
</dbReference>
<gene>
    <name evidence="2" type="ORF">EVAR_86933_1</name>
</gene>
<dbReference type="AlphaFoldDB" id="A0A4C1W6J2"/>
<dbReference type="PANTHER" id="PTHR13024">
    <property type="entry name" value="MICROSOMAL TRIGLYCERIDE TRANSFER PROTEIN, LARGE SUBUNIT"/>
    <property type="match status" value="1"/>
</dbReference>
<name>A0A4C1W6J2_EUMVA</name>
<dbReference type="STRING" id="151549.A0A4C1W6J2"/>
<dbReference type="OrthoDB" id="5865932at2759"/>
<accession>A0A4C1W6J2</accession>
<dbReference type="GO" id="GO:0042157">
    <property type="term" value="P:lipoprotein metabolic process"/>
    <property type="evidence" value="ECO:0007669"/>
    <property type="project" value="TreeGrafter"/>
</dbReference>
<dbReference type="GO" id="GO:0005783">
    <property type="term" value="C:endoplasmic reticulum"/>
    <property type="evidence" value="ECO:0007669"/>
    <property type="project" value="TreeGrafter"/>
</dbReference>
<dbReference type="SUPFAM" id="SSF48431">
    <property type="entry name" value="Lipovitellin-phosvitin complex, superhelical domain"/>
    <property type="match status" value="1"/>
</dbReference>